<gene>
    <name evidence="1" type="ORF">CLPUN_27610</name>
</gene>
<evidence type="ECO:0000313" key="1">
    <source>
        <dbReference type="EMBL" id="OOM76260.1"/>
    </source>
</evidence>
<sequence length="39" mass="4700">MIKFNQKEQLEEKYSIDYYSSLFILSNDYSIVVFSTKDL</sequence>
<dbReference type="AlphaFoldDB" id="A0A1S8TEN3"/>
<dbReference type="Proteomes" id="UP000190890">
    <property type="component" value="Unassembled WGS sequence"/>
</dbReference>
<evidence type="ECO:0000313" key="2">
    <source>
        <dbReference type="Proteomes" id="UP000190890"/>
    </source>
</evidence>
<protein>
    <submittedName>
        <fullName evidence="1">Uncharacterized protein</fullName>
    </submittedName>
</protein>
<keyword evidence="2" id="KW-1185">Reference proteome</keyword>
<name>A0A1S8TEN3_9CLOT</name>
<organism evidence="1 2">
    <name type="scientific">Clostridium puniceum</name>
    <dbReference type="NCBI Taxonomy" id="29367"/>
    <lineage>
        <taxon>Bacteria</taxon>
        <taxon>Bacillati</taxon>
        <taxon>Bacillota</taxon>
        <taxon>Clostridia</taxon>
        <taxon>Eubacteriales</taxon>
        <taxon>Clostridiaceae</taxon>
        <taxon>Clostridium</taxon>
    </lineage>
</organism>
<comment type="caution">
    <text evidence="1">The sequence shown here is derived from an EMBL/GenBank/DDBJ whole genome shotgun (WGS) entry which is preliminary data.</text>
</comment>
<dbReference type="EMBL" id="LZZM01000175">
    <property type="protein sequence ID" value="OOM76260.1"/>
    <property type="molecule type" value="Genomic_DNA"/>
</dbReference>
<reference evidence="1 2" key="1">
    <citation type="submission" date="2016-05" db="EMBL/GenBank/DDBJ databases">
        <title>Microbial solvent formation.</title>
        <authorList>
            <person name="Poehlein A."/>
            <person name="Montoya Solano J.D."/>
            <person name="Flitsch S."/>
            <person name="Krabben P."/>
            <person name="Duerre P."/>
            <person name="Daniel R."/>
        </authorList>
    </citation>
    <scope>NUCLEOTIDE SEQUENCE [LARGE SCALE GENOMIC DNA]</scope>
    <source>
        <strain evidence="1 2">DSM 2619</strain>
    </source>
</reference>
<proteinExistence type="predicted"/>
<accession>A0A1S8TEN3</accession>